<name>A0A644Y538_9ZZZZ</name>
<proteinExistence type="predicted"/>
<protein>
    <recommendedName>
        <fullName evidence="2">Polymerase nucleotidyl transferase domain-containing protein</fullName>
    </recommendedName>
</protein>
<accession>A0A644Y538</accession>
<evidence type="ECO:0008006" key="2">
    <source>
        <dbReference type="Google" id="ProtNLM"/>
    </source>
</evidence>
<evidence type="ECO:0000313" key="1">
    <source>
        <dbReference type="EMBL" id="MPM23666.1"/>
    </source>
</evidence>
<dbReference type="EMBL" id="VSSQ01004086">
    <property type="protein sequence ID" value="MPM23666.1"/>
    <property type="molecule type" value="Genomic_DNA"/>
</dbReference>
<reference evidence="1" key="1">
    <citation type="submission" date="2019-08" db="EMBL/GenBank/DDBJ databases">
        <authorList>
            <person name="Kucharzyk K."/>
            <person name="Murdoch R.W."/>
            <person name="Higgins S."/>
            <person name="Loffler F."/>
        </authorList>
    </citation>
    <scope>NUCLEOTIDE SEQUENCE</scope>
</reference>
<organism evidence="1">
    <name type="scientific">bioreactor metagenome</name>
    <dbReference type="NCBI Taxonomy" id="1076179"/>
    <lineage>
        <taxon>unclassified sequences</taxon>
        <taxon>metagenomes</taxon>
        <taxon>ecological metagenomes</taxon>
    </lineage>
</organism>
<gene>
    <name evidence="1" type="ORF">SDC9_70140</name>
</gene>
<sequence>MRVTRDILLNLARDYAAKLIEKDRSIHCVYITGSLLREDPFLGGVTDIDLVCIHDRPVKTEREIIRLNADVHVDVAHLPQSLFEHPRTLRADAWIGGSLAEGPLVLRDLYHWFDYTRASATAQFWYADQVLGRARSFTNRSRQAWQQLSDESVPQGIKRAQTYIDALAELANSINVLTGTPLTTRRLLYELPIRAANVNFTDFTGAFINLFSTSAYNEERWQTWLGQWQASLSALKGNKEAPVHLGITRQNYYIKAASALAEERPVAALWIMLSTWTQTAAYLPKGESLYKEWQAFAHALELDGRGLMNRLSDLDILIDNTETFLDRLQESNG</sequence>
<dbReference type="AlphaFoldDB" id="A0A644Y538"/>
<comment type="caution">
    <text evidence="1">The sequence shown here is derived from an EMBL/GenBank/DDBJ whole genome shotgun (WGS) entry which is preliminary data.</text>
</comment>